<evidence type="ECO:0000313" key="10">
    <source>
        <dbReference type="EMBL" id="CDW53381.1"/>
    </source>
</evidence>
<comment type="function">
    <text evidence="6">Catalyzes the reversible conversion of alpha-D-glucosamine 6-phosphate (GlcN-6P) into beta-D-fructose 6-phosphate (Fru-6P) and ammonium ion, a regulatory reaction step in de novo uridine diphosphate-N-acetyl-alpha-D-glucosamine (UDP-GlcNAc) biosynthesis via hexosamine pathway.</text>
</comment>
<evidence type="ECO:0000256" key="6">
    <source>
        <dbReference type="ARBA" id="ARBA00049961"/>
    </source>
</evidence>
<evidence type="ECO:0000256" key="2">
    <source>
        <dbReference type="ARBA" id="ARBA00004775"/>
    </source>
</evidence>
<comment type="subunit">
    <text evidence="4 7">Homohexamer.</text>
</comment>
<comment type="pathway">
    <text evidence="2">Nucleotide-sugar biosynthesis; UDP-N-acetyl-alpha-D-glucosamine biosynthesis; alpha-D-glucosamine 6-phosphate from D-fructose 6-phosphate: step 1/1.</text>
</comment>
<evidence type="ECO:0000256" key="3">
    <source>
        <dbReference type="ARBA" id="ARBA00005526"/>
    </source>
</evidence>
<dbReference type="STRING" id="36087.A0A077Z011"/>
<evidence type="ECO:0000259" key="9">
    <source>
        <dbReference type="Pfam" id="PF01182"/>
    </source>
</evidence>
<dbReference type="EC" id="3.5.99.6" evidence="7"/>
<feature type="compositionally biased region" description="Basic and acidic residues" evidence="8">
    <location>
        <begin position="272"/>
        <end position="289"/>
    </location>
</feature>
<comment type="catalytic activity">
    <reaction evidence="1 7">
        <text>alpha-D-glucosamine 6-phosphate + H2O = beta-D-fructose 6-phosphate + NH4(+)</text>
        <dbReference type="Rhea" id="RHEA:12172"/>
        <dbReference type="ChEBI" id="CHEBI:15377"/>
        <dbReference type="ChEBI" id="CHEBI:28938"/>
        <dbReference type="ChEBI" id="CHEBI:57634"/>
        <dbReference type="ChEBI" id="CHEBI:75989"/>
        <dbReference type="EC" id="3.5.99.6"/>
    </reaction>
</comment>
<dbReference type="CDD" id="cd01399">
    <property type="entry name" value="GlcN6P_deaminase"/>
    <property type="match status" value="1"/>
</dbReference>
<proteinExistence type="inferred from homology"/>
<keyword evidence="5 7" id="KW-0378">Hydrolase</keyword>
<dbReference type="GO" id="GO:0005737">
    <property type="term" value="C:cytoplasm"/>
    <property type="evidence" value="ECO:0007669"/>
    <property type="project" value="UniProtKB-SubCell"/>
</dbReference>
<dbReference type="InterPro" id="IPR004547">
    <property type="entry name" value="Glucosamine6P_isomerase"/>
</dbReference>
<protein>
    <recommendedName>
        <fullName evidence="7">Glucosamine-6-phosphate isomerase</fullName>
        <ecNumber evidence="7">3.5.99.6</ecNumber>
    </recommendedName>
    <alternativeName>
        <fullName evidence="7">Glucosamine-6-phosphate isomerase</fullName>
    </alternativeName>
</protein>
<dbReference type="GO" id="GO:0004342">
    <property type="term" value="F:glucosamine-6-phosphate deaminase activity"/>
    <property type="evidence" value="ECO:0007669"/>
    <property type="project" value="UniProtKB-UniRule"/>
</dbReference>
<dbReference type="HAMAP" id="MF_01241">
    <property type="entry name" value="GlcN6P_deamin"/>
    <property type="match status" value="1"/>
</dbReference>
<keyword evidence="10" id="KW-0413">Isomerase</keyword>
<evidence type="ECO:0000256" key="4">
    <source>
        <dbReference type="ARBA" id="ARBA00011643"/>
    </source>
</evidence>
<dbReference type="GO" id="GO:0005975">
    <property type="term" value="P:carbohydrate metabolic process"/>
    <property type="evidence" value="ECO:0007669"/>
    <property type="project" value="InterPro"/>
</dbReference>
<dbReference type="InterPro" id="IPR037171">
    <property type="entry name" value="NagB/RpiA_transferase-like"/>
</dbReference>
<dbReference type="Proteomes" id="UP000030665">
    <property type="component" value="Unassembled WGS sequence"/>
</dbReference>
<dbReference type="PANTHER" id="PTHR11280">
    <property type="entry name" value="GLUCOSAMINE-6-PHOSPHATE ISOMERASE"/>
    <property type="match status" value="1"/>
</dbReference>
<dbReference type="InterPro" id="IPR018321">
    <property type="entry name" value="Glucosamine6P_isomerase_CS"/>
</dbReference>
<comment type="subcellular location">
    <subcellularLocation>
        <location evidence="7">Cytoplasm</location>
    </subcellularLocation>
</comment>
<dbReference type="PROSITE" id="PS01161">
    <property type="entry name" value="GLC_GALNAC_ISOMERASE"/>
    <property type="match status" value="1"/>
</dbReference>
<accession>A0A077Z011</accession>
<dbReference type="GO" id="GO:0019262">
    <property type="term" value="P:N-acetylneuraminate catabolic process"/>
    <property type="evidence" value="ECO:0007669"/>
    <property type="project" value="TreeGrafter"/>
</dbReference>
<evidence type="ECO:0000256" key="1">
    <source>
        <dbReference type="ARBA" id="ARBA00000644"/>
    </source>
</evidence>
<dbReference type="SUPFAM" id="SSF100950">
    <property type="entry name" value="NagB/RpiA/CoA transferase-like"/>
    <property type="match status" value="1"/>
</dbReference>
<name>A0A077Z011_TRITR</name>
<dbReference type="OrthoDB" id="7663298at2759"/>
<dbReference type="GO" id="GO:0006046">
    <property type="term" value="P:N-acetylglucosamine catabolic process"/>
    <property type="evidence" value="ECO:0007669"/>
    <property type="project" value="TreeGrafter"/>
</dbReference>
<dbReference type="PANTHER" id="PTHR11280:SF5">
    <property type="entry name" value="GLUCOSAMINE-6-PHOSPHATE ISOMERASE"/>
    <property type="match status" value="1"/>
</dbReference>
<sequence length="297" mass="33555">MRVIILDNAEEVCDFAAQYIKRKILEFQPNPDHYFTIGLPSGGTMLGMYQRLVAFYRTGELSFEFVKTFNMDEYIGIPKNHPQSYHSYMYCNFFRHIDIQAANVHILDGNCYDLEHESAEFEKKIQLAGGIQLFVGGIGPDGHIAFNEPGSSLTSRTRVKMLTAETVMANARFFNNDVHQVPKTALTVGVGTIMDAKEVMILACGAQKAIAIKNVIEKGVNHMWTASMFQMHPNAMIVCDEDSTMELKVKTVKYFKTQTAQYMGQIVDRTLETEKSEDSKKTEDSKNVTDQRSLFGI</sequence>
<dbReference type="InterPro" id="IPR006148">
    <property type="entry name" value="Glc/Gal-6P_isomerase"/>
</dbReference>
<keyword evidence="11" id="KW-1185">Reference proteome</keyword>
<reference evidence="10" key="2">
    <citation type="submission" date="2014-03" db="EMBL/GenBank/DDBJ databases">
        <title>The whipworm genome and dual-species transcriptomics of an intimate host-pathogen interaction.</title>
        <authorList>
            <person name="Foth B.J."/>
            <person name="Tsai I.J."/>
            <person name="Reid A.J."/>
            <person name="Bancroft A.J."/>
            <person name="Nichol S."/>
            <person name="Tracey A."/>
            <person name="Holroyd N."/>
            <person name="Cotton J.A."/>
            <person name="Stanley E.J."/>
            <person name="Zarowiecki M."/>
            <person name="Liu J.Z."/>
            <person name="Huckvale T."/>
            <person name="Cooper P.J."/>
            <person name="Grencis R.K."/>
            <person name="Berriman M."/>
        </authorList>
    </citation>
    <scope>NUCLEOTIDE SEQUENCE [LARGE SCALE GENOMIC DNA]</scope>
</reference>
<reference evidence="10" key="1">
    <citation type="submission" date="2014-01" db="EMBL/GenBank/DDBJ databases">
        <authorList>
            <person name="Aslett M."/>
        </authorList>
    </citation>
    <scope>NUCLEOTIDE SEQUENCE</scope>
</reference>
<dbReference type="Gene3D" id="3.40.50.1360">
    <property type="match status" value="1"/>
</dbReference>
<gene>
    <name evidence="10" type="ORF">TTRE_0000164501</name>
</gene>
<dbReference type="GO" id="GO:0042802">
    <property type="term" value="F:identical protein binding"/>
    <property type="evidence" value="ECO:0007669"/>
    <property type="project" value="TreeGrafter"/>
</dbReference>
<feature type="domain" description="Glucosamine/galactosamine-6-phosphate isomerase" evidence="9">
    <location>
        <begin position="8"/>
        <end position="231"/>
    </location>
</feature>
<evidence type="ECO:0000256" key="5">
    <source>
        <dbReference type="ARBA" id="ARBA00022801"/>
    </source>
</evidence>
<dbReference type="GO" id="GO:0006043">
    <property type="term" value="P:glucosamine catabolic process"/>
    <property type="evidence" value="ECO:0007669"/>
    <property type="project" value="TreeGrafter"/>
</dbReference>
<evidence type="ECO:0000313" key="11">
    <source>
        <dbReference type="Proteomes" id="UP000030665"/>
    </source>
</evidence>
<organism evidence="10 11">
    <name type="scientific">Trichuris trichiura</name>
    <name type="common">Whipworm</name>
    <name type="synonym">Trichocephalus trichiurus</name>
    <dbReference type="NCBI Taxonomy" id="36087"/>
    <lineage>
        <taxon>Eukaryota</taxon>
        <taxon>Metazoa</taxon>
        <taxon>Ecdysozoa</taxon>
        <taxon>Nematoda</taxon>
        <taxon>Enoplea</taxon>
        <taxon>Dorylaimia</taxon>
        <taxon>Trichinellida</taxon>
        <taxon>Trichuridae</taxon>
        <taxon>Trichuris</taxon>
    </lineage>
</organism>
<dbReference type="GO" id="GO:0016853">
    <property type="term" value="F:isomerase activity"/>
    <property type="evidence" value="ECO:0007669"/>
    <property type="project" value="UniProtKB-KW"/>
</dbReference>
<evidence type="ECO:0000256" key="7">
    <source>
        <dbReference type="RuleBase" id="RU361197"/>
    </source>
</evidence>
<dbReference type="Pfam" id="PF01182">
    <property type="entry name" value="Glucosamine_iso"/>
    <property type="match status" value="1"/>
</dbReference>
<dbReference type="NCBIfam" id="TIGR00502">
    <property type="entry name" value="nagB"/>
    <property type="match status" value="1"/>
</dbReference>
<feature type="region of interest" description="Disordered" evidence="8">
    <location>
        <begin position="272"/>
        <end position="297"/>
    </location>
</feature>
<dbReference type="EMBL" id="HG805851">
    <property type="protein sequence ID" value="CDW53381.1"/>
    <property type="molecule type" value="Genomic_DNA"/>
</dbReference>
<dbReference type="AlphaFoldDB" id="A0A077Z011"/>
<keyword evidence="7" id="KW-0119">Carbohydrate metabolism</keyword>
<comment type="similarity">
    <text evidence="3 7">Belongs to the glucosamine/galactosamine-6-phosphate isomerase family.</text>
</comment>
<keyword evidence="7" id="KW-0963">Cytoplasm</keyword>
<evidence type="ECO:0000256" key="8">
    <source>
        <dbReference type="SAM" id="MobiDB-lite"/>
    </source>
</evidence>